<protein>
    <submittedName>
        <fullName evidence="3">Chemotaxis protein CheX</fullName>
    </submittedName>
</protein>
<dbReference type="Proteomes" id="UP001596147">
    <property type="component" value="Unassembled WGS sequence"/>
</dbReference>
<evidence type="ECO:0000259" key="2">
    <source>
        <dbReference type="Pfam" id="PF13690"/>
    </source>
</evidence>
<dbReference type="Gene3D" id="3.40.1550.10">
    <property type="entry name" value="CheC-like"/>
    <property type="match status" value="1"/>
</dbReference>
<dbReference type="SUPFAM" id="SSF103039">
    <property type="entry name" value="CheC-like"/>
    <property type="match status" value="1"/>
</dbReference>
<evidence type="ECO:0000313" key="3">
    <source>
        <dbReference type="EMBL" id="MFC5467029.1"/>
    </source>
</evidence>
<dbReference type="PANTHER" id="PTHR39452">
    <property type="entry name" value="CHEY-P PHOSPHATASE CHEX"/>
    <property type="match status" value="1"/>
</dbReference>
<dbReference type="EMBL" id="JBHSMC010000045">
    <property type="protein sequence ID" value="MFC5467029.1"/>
    <property type="molecule type" value="Genomic_DNA"/>
</dbReference>
<dbReference type="CDD" id="cd17906">
    <property type="entry name" value="CheX"/>
    <property type="match status" value="1"/>
</dbReference>
<keyword evidence="4" id="KW-1185">Reference proteome</keyword>
<dbReference type="PANTHER" id="PTHR39452:SF1">
    <property type="entry name" value="CHEY-P PHOSPHATASE CHEX"/>
    <property type="match status" value="1"/>
</dbReference>
<proteinExistence type="predicted"/>
<gene>
    <name evidence="3" type="ORF">ACFPM4_20085</name>
</gene>
<dbReference type="InterPro" id="IPR028051">
    <property type="entry name" value="CheX-like_dom"/>
</dbReference>
<feature type="domain" description="Chemotaxis phosphatase CheX-like" evidence="2">
    <location>
        <begin position="51"/>
        <end position="136"/>
    </location>
</feature>
<dbReference type="InterPro" id="IPR038756">
    <property type="entry name" value="CheX-like"/>
</dbReference>
<dbReference type="InterPro" id="IPR028976">
    <property type="entry name" value="CheC-like_sf"/>
</dbReference>
<organism evidence="3 4">
    <name type="scientific">Lederbergia graminis</name>
    <dbReference type="NCBI Taxonomy" id="735518"/>
    <lineage>
        <taxon>Bacteria</taxon>
        <taxon>Bacillati</taxon>
        <taxon>Bacillota</taxon>
        <taxon>Bacilli</taxon>
        <taxon>Bacillales</taxon>
        <taxon>Bacillaceae</taxon>
        <taxon>Lederbergia</taxon>
    </lineage>
</organism>
<evidence type="ECO:0000256" key="1">
    <source>
        <dbReference type="ARBA" id="ARBA00022500"/>
    </source>
</evidence>
<keyword evidence="1" id="KW-0145">Chemotaxis</keyword>
<dbReference type="Pfam" id="PF13690">
    <property type="entry name" value="CheX"/>
    <property type="match status" value="1"/>
</dbReference>
<comment type="caution">
    <text evidence="3">The sequence shown here is derived from an EMBL/GenBank/DDBJ whole genome shotgun (WGS) entry which is preliminary data.</text>
</comment>
<dbReference type="RefSeq" id="WP_382355857.1">
    <property type="nucleotide sequence ID" value="NZ_JBHSMC010000045.1"/>
</dbReference>
<reference evidence="4" key="1">
    <citation type="journal article" date="2019" name="Int. J. Syst. Evol. Microbiol.">
        <title>The Global Catalogue of Microorganisms (GCM) 10K type strain sequencing project: providing services to taxonomists for standard genome sequencing and annotation.</title>
        <authorList>
            <consortium name="The Broad Institute Genomics Platform"/>
            <consortium name="The Broad Institute Genome Sequencing Center for Infectious Disease"/>
            <person name="Wu L."/>
            <person name="Ma J."/>
        </authorList>
    </citation>
    <scope>NUCLEOTIDE SEQUENCE [LARGE SCALE GENOMIC DNA]</scope>
    <source>
        <strain evidence="4">CGMCC 1.12237</strain>
    </source>
</reference>
<name>A0ABW0LMX4_9BACI</name>
<sequence>MTTISLESFTKLDEDLINGIILSLNTVVPIQNKIDNIHMTDYQHLDFPCAVLLSLTGDVKGKMVLAGDTSLFQHIAQTMFGMPLEGEMLSSFRGELANMIAGGLATNVANKEIYIDITSPTIMDGETIKADYQRGLQITTAFDQIGNLEIYMLLNDSN</sequence>
<accession>A0ABW0LMX4</accession>
<evidence type="ECO:0000313" key="4">
    <source>
        <dbReference type="Proteomes" id="UP001596147"/>
    </source>
</evidence>